<evidence type="ECO:0000259" key="6">
    <source>
        <dbReference type="PROSITE" id="PS50850"/>
    </source>
</evidence>
<protein>
    <recommendedName>
        <fullName evidence="6">Major facilitator superfamily (MFS) profile domain-containing protein</fullName>
    </recommendedName>
</protein>
<dbReference type="PROSITE" id="PS50850">
    <property type="entry name" value="MFS"/>
    <property type="match status" value="1"/>
</dbReference>
<feature type="transmembrane region" description="Helical" evidence="5">
    <location>
        <begin position="141"/>
        <end position="160"/>
    </location>
</feature>
<proteinExistence type="predicted"/>
<dbReference type="InterPro" id="IPR010645">
    <property type="entry name" value="MFS_4"/>
</dbReference>
<feature type="transmembrane region" description="Helical" evidence="5">
    <location>
        <begin position="172"/>
        <end position="192"/>
    </location>
</feature>
<feature type="transmembrane region" description="Helical" evidence="5">
    <location>
        <begin position="112"/>
        <end position="134"/>
    </location>
</feature>
<keyword evidence="4 5" id="KW-0472">Membrane</keyword>
<dbReference type="EMBL" id="BNJG01000003">
    <property type="protein sequence ID" value="GHO59514.1"/>
    <property type="molecule type" value="Genomic_DNA"/>
</dbReference>
<feature type="transmembrane region" description="Helical" evidence="5">
    <location>
        <begin position="218"/>
        <end position="241"/>
    </location>
</feature>
<feature type="transmembrane region" description="Helical" evidence="5">
    <location>
        <begin position="333"/>
        <end position="356"/>
    </location>
</feature>
<name>A0ABQ3V3Q4_9CHLR</name>
<evidence type="ECO:0000256" key="5">
    <source>
        <dbReference type="SAM" id="Phobius"/>
    </source>
</evidence>
<feature type="transmembrane region" description="Helical" evidence="5">
    <location>
        <begin position="277"/>
        <end position="297"/>
    </location>
</feature>
<keyword evidence="3 5" id="KW-1133">Transmembrane helix</keyword>
<feature type="transmembrane region" description="Helical" evidence="5">
    <location>
        <begin position="86"/>
        <end position="106"/>
    </location>
</feature>
<dbReference type="SUPFAM" id="SSF103473">
    <property type="entry name" value="MFS general substrate transporter"/>
    <property type="match status" value="1"/>
</dbReference>
<keyword evidence="2 5" id="KW-0812">Transmembrane</keyword>
<feature type="transmembrane region" description="Helical" evidence="5">
    <location>
        <begin position="368"/>
        <end position="386"/>
    </location>
</feature>
<dbReference type="Proteomes" id="UP000654345">
    <property type="component" value="Unassembled WGS sequence"/>
</dbReference>
<dbReference type="InterPro" id="IPR036259">
    <property type="entry name" value="MFS_trans_sf"/>
</dbReference>
<reference evidence="7 8" key="1">
    <citation type="journal article" date="2021" name="Int. J. Syst. Evol. Microbiol.">
        <title>Reticulibacter mediterranei gen. nov., sp. nov., within the new family Reticulibacteraceae fam. nov., and Ktedonospora formicarum gen. nov., sp. nov., Ktedonobacter robiniae sp. nov., Dictyobacter formicarum sp. nov. and Dictyobacter arantiisoli sp. nov., belonging to the class Ktedonobacteria.</title>
        <authorList>
            <person name="Yabe S."/>
            <person name="Zheng Y."/>
            <person name="Wang C.M."/>
            <person name="Sakai Y."/>
            <person name="Abe K."/>
            <person name="Yokota A."/>
            <person name="Donadio S."/>
            <person name="Cavaletti L."/>
            <person name="Monciardini P."/>
        </authorList>
    </citation>
    <scope>NUCLEOTIDE SEQUENCE [LARGE SCALE GENOMIC DNA]</scope>
    <source>
        <strain evidence="7 8">SOSP1-30</strain>
    </source>
</reference>
<evidence type="ECO:0000256" key="2">
    <source>
        <dbReference type="ARBA" id="ARBA00022692"/>
    </source>
</evidence>
<dbReference type="RefSeq" id="WP_201375692.1">
    <property type="nucleotide sequence ID" value="NZ_BNJG01000003.1"/>
</dbReference>
<feature type="transmembrane region" description="Helical" evidence="5">
    <location>
        <begin position="55"/>
        <end position="79"/>
    </location>
</feature>
<dbReference type="Gene3D" id="1.20.1250.20">
    <property type="entry name" value="MFS general substrate transporter like domains"/>
    <property type="match status" value="2"/>
</dbReference>
<evidence type="ECO:0000256" key="3">
    <source>
        <dbReference type="ARBA" id="ARBA00022989"/>
    </source>
</evidence>
<evidence type="ECO:0000256" key="1">
    <source>
        <dbReference type="ARBA" id="ARBA00004651"/>
    </source>
</evidence>
<feature type="transmembrane region" description="Helical" evidence="5">
    <location>
        <begin position="247"/>
        <end position="265"/>
    </location>
</feature>
<dbReference type="Pfam" id="PF06779">
    <property type="entry name" value="MFS_4"/>
    <property type="match status" value="1"/>
</dbReference>
<organism evidence="7 8">
    <name type="scientific">Ktedonobacter robiniae</name>
    <dbReference type="NCBI Taxonomy" id="2778365"/>
    <lineage>
        <taxon>Bacteria</taxon>
        <taxon>Bacillati</taxon>
        <taxon>Chloroflexota</taxon>
        <taxon>Ktedonobacteria</taxon>
        <taxon>Ktedonobacterales</taxon>
        <taxon>Ktedonobacteraceae</taxon>
        <taxon>Ktedonobacter</taxon>
    </lineage>
</organism>
<evidence type="ECO:0000256" key="4">
    <source>
        <dbReference type="ARBA" id="ARBA00023136"/>
    </source>
</evidence>
<dbReference type="PANTHER" id="PTHR23537:SF1">
    <property type="entry name" value="SUGAR TRANSPORTER"/>
    <property type="match status" value="1"/>
</dbReference>
<dbReference type="PANTHER" id="PTHR23537">
    <property type="match status" value="1"/>
</dbReference>
<dbReference type="InterPro" id="IPR020846">
    <property type="entry name" value="MFS_dom"/>
</dbReference>
<keyword evidence="8" id="KW-1185">Reference proteome</keyword>
<sequence length="413" mass="43785">MATMGTTRTRERFSLSEMFAALGLALGPVVALGFSRFAYSLLLPPMREQLHWNFAQAGGLNTSNAIGYIIGTLITAWVAQRLGNRLTFLGSMAISALILLLSGATSTYTMLLVLRFIGGISTAITFVLGSALAARIRPTLMPVYFTGPGLGIIISGIVVPTALTSGSGGWRLGWIILGVAALVALIPTWLAYRTLPKQNTQGSAMLRLGDFRKLSPTFFGYLLFGAGYVTYMTFVIALLHAQGATPWMSALFFIILGIASALSTLGWGPILARCKGGWGPAIVSAIVLTGTLPVLLYPGFPSALVSAIIFGGSFMAGPTAVTGLCRRHLHSSFWTAGIAIMTAGFAVGQAIGPVLSGWLSDYTGNISAGVWLAPILLLLALVIAVFQQEHRLLEEHKHDNNTGHKDHSTTRSS</sequence>
<comment type="subcellular location">
    <subcellularLocation>
        <location evidence="1">Cell membrane</location>
        <topology evidence="1">Multi-pass membrane protein</topology>
    </subcellularLocation>
</comment>
<feature type="domain" description="Major facilitator superfamily (MFS) profile" evidence="6">
    <location>
        <begin position="21"/>
        <end position="391"/>
    </location>
</feature>
<evidence type="ECO:0000313" key="8">
    <source>
        <dbReference type="Proteomes" id="UP000654345"/>
    </source>
</evidence>
<comment type="caution">
    <text evidence="7">The sequence shown here is derived from an EMBL/GenBank/DDBJ whole genome shotgun (WGS) entry which is preliminary data.</text>
</comment>
<evidence type="ECO:0000313" key="7">
    <source>
        <dbReference type="EMBL" id="GHO59514.1"/>
    </source>
</evidence>
<feature type="transmembrane region" description="Helical" evidence="5">
    <location>
        <begin position="303"/>
        <end position="321"/>
    </location>
</feature>
<gene>
    <name evidence="7" type="ORF">KSB_79890</name>
</gene>
<accession>A0ABQ3V3Q4</accession>